<evidence type="ECO:0000313" key="2">
    <source>
        <dbReference type="EMBL" id="KAE9619648.1"/>
    </source>
</evidence>
<organism evidence="2 3">
    <name type="scientific">Lupinus albus</name>
    <name type="common">White lupine</name>
    <name type="synonym">Lupinus termis</name>
    <dbReference type="NCBI Taxonomy" id="3870"/>
    <lineage>
        <taxon>Eukaryota</taxon>
        <taxon>Viridiplantae</taxon>
        <taxon>Streptophyta</taxon>
        <taxon>Embryophyta</taxon>
        <taxon>Tracheophyta</taxon>
        <taxon>Spermatophyta</taxon>
        <taxon>Magnoliopsida</taxon>
        <taxon>eudicotyledons</taxon>
        <taxon>Gunneridae</taxon>
        <taxon>Pentapetalae</taxon>
        <taxon>rosids</taxon>
        <taxon>fabids</taxon>
        <taxon>Fabales</taxon>
        <taxon>Fabaceae</taxon>
        <taxon>Papilionoideae</taxon>
        <taxon>50 kb inversion clade</taxon>
        <taxon>genistoids sensu lato</taxon>
        <taxon>core genistoids</taxon>
        <taxon>Genisteae</taxon>
        <taxon>Lupinus</taxon>
    </lineage>
</organism>
<accession>A0A6A4QZ27</accession>
<dbReference type="InterPro" id="IPR006680">
    <property type="entry name" value="Amidohydro-rel"/>
</dbReference>
<name>A0A6A4QZ27_LUPAL</name>
<keyword evidence="2" id="KW-0378">Hydrolase</keyword>
<dbReference type="PANTHER" id="PTHR43383">
    <property type="entry name" value="NODULIN 6"/>
    <property type="match status" value="1"/>
</dbReference>
<proteinExistence type="predicted"/>
<evidence type="ECO:0000313" key="3">
    <source>
        <dbReference type="Proteomes" id="UP000447434"/>
    </source>
</evidence>
<feature type="domain" description="Amidohydrolase-related" evidence="1">
    <location>
        <begin position="2"/>
        <end position="137"/>
    </location>
</feature>
<dbReference type="InterPro" id="IPR032466">
    <property type="entry name" value="Metal_Hydrolase"/>
</dbReference>
<evidence type="ECO:0000259" key="1">
    <source>
        <dbReference type="Pfam" id="PF04909"/>
    </source>
</evidence>
<dbReference type="Pfam" id="PF04909">
    <property type="entry name" value="Amidohydro_2"/>
    <property type="match status" value="1"/>
</dbReference>
<dbReference type="PANTHER" id="PTHR43383:SF2">
    <property type="entry name" value="AMIDOHYDROLASE 2 FAMILY PROTEIN"/>
    <property type="match status" value="1"/>
</dbReference>
<reference evidence="3" key="1">
    <citation type="journal article" date="2020" name="Nat. Commun.">
        <title>Genome sequence of the cluster root forming white lupin.</title>
        <authorList>
            <person name="Hufnagel B."/>
            <person name="Marques A."/>
            <person name="Soriano A."/>
            <person name="Marques L."/>
            <person name="Divol F."/>
            <person name="Doumas P."/>
            <person name="Sallet E."/>
            <person name="Mancinotti D."/>
            <person name="Carrere S."/>
            <person name="Marande W."/>
            <person name="Arribat S."/>
            <person name="Keller J."/>
            <person name="Huneau C."/>
            <person name="Blein T."/>
            <person name="Aime D."/>
            <person name="Laguerre M."/>
            <person name="Taylor J."/>
            <person name="Schubert V."/>
            <person name="Nelson M."/>
            <person name="Geu-Flores F."/>
            <person name="Crespi M."/>
            <person name="Gallardo-Guerrero K."/>
            <person name="Delaux P.-M."/>
            <person name="Salse J."/>
            <person name="Berges H."/>
            <person name="Guyot R."/>
            <person name="Gouzy J."/>
            <person name="Peret B."/>
        </authorList>
    </citation>
    <scope>NUCLEOTIDE SEQUENCE [LARGE SCALE GENOMIC DNA]</scope>
    <source>
        <strain evidence="3">cv. Amiga</strain>
    </source>
</reference>
<protein>
    <submittedName>
        <fullName evidence="2">Putative metal-dependent hydrolase</fullName>
    </submittedName>
</protein>
<dbReference type="GO" id="GO:0016787">
    <property type="term" value="F:hydrolase activity"/>
    <property type="evidence" value="ECO:0007669"/>
    <property type="project" value="UniProtKB-KW"/>
</dbReference>
<keyword evidence="3" id="KW-1185">Reference proteome</keyword>
<dbReference type="Gene3D" id="3.20.20.140">
    <property type="entry name" value="Metal-dependent hydrolases"/>
    <property type="match status" value="1"/>
</dbReference>
<comment type="caution">
    <text evidence="2">The sequence shown here is derived from an EMBL/GenBank/DDBJ whole genome shotgun (WGS) entry which is preliminary data.</text>
</comment>
<dbReference type="AlphaFoldDB" id="A0A6A4QZ27"/>
<sequence length="140" mass="15765">MRLSNPLHLRAVLEDKRYSKCRFVLLHASYPFSREASYLASVHAQVYLDFGLVIPKLSVHGMISSLKELLETAPLNKVMFSTDGYGFPETFFLGAKKSREVVFSVLRDACNDGDLSIPEAVEVAKDIFARNAIQFYKITS</sequence>
<dbReference type="Proteomes" id="UP000447434">
    <property type="component" value="Chromosome 2"/>
</dbReference>
<gene>
    <name evidence="2" type="ORF">Lalb_Chr02g0155471</name>
</gene>
<dbReference type="SUPFAM" id="SSF51556">
    <property type="entry name" value="Metallo-dependent hydrolases"/>
    <property type="match status" value="1"/>
</dbReference>
<dbReference type="EMBL" id="WOCE01000002">
    <property type="protein sequence ID" value="KAE9619648.1"/>
    <property type="molecule type" value="Genomic_DNA"/>
</dbReference>
<dbReference type="OrthoDB" id="77835at2759"/>